<organism evidence="6 7">
    <name type="scientific">Geodia barretti</name>
    <name type="common">Barrett's horny sponge</name>
    <dbReference type="NCBI Taxonomy" id="519541"/>
    <lineage>
        <taxon>Eukaryota</taxon>
        <taxon>Metazoa</taxon>
        <taxon>Porifera</taxon>
        <taxon>Demospongiae</taxon>
        <taxon>Heteroscleromorpha</taxon>
        <taxon>Tetractinellida</taxon>
        <taxon>Astrophorina</taxon>
        <taxon>Geodiidae</taxon>
        <taxon>Geodia</taxon>
    </lineage>
</organism>
<comment type="caution">
    <text evidence="6">The sequence shown here is derived from an EMBL/GenBank/DDBJ whole genome shotgun (WGS) entry which is preliminary data.</text>
</comment>
<dbReference type="PANTHER" id="PTHR24198:SF165">
    <property type="entry name" value="ANKYRIN REPEAT-CONTAINING PROTEIN-RELATED"/>
    <property type="match status" value="1"/>
</dbReference>
<keyword evidence="1" id="KW-0677">Repeat</keyword>
<feature type="repeat" description="ANK" evidence="3">
    <location>
        <begin position="668"/>
        <end position="700"/>
    </location>
</feature>
<feature type="domain" description="Death" evidence="5">
    <location>
        <begin position="27"/>
        <end position="81"/>
    </location>
</feature>
<dbReference type="PROSITE" id="PS50297">
    <property type="entry name" value="ANK_REP_REGION"/>
    <property type="match status" value="5"/>
</dbReference>
<protein>
    <submittedName>
        <fullName evidence="6">Ankyrin-3</fullName>
    </submittedName>
</protein>
<feature type="compositionally biased region" description="Basic and acidic residues" evidence="4">
    <location>
        <begin position="395"/>
        <end position="427"/>
    </location>
</feature>
<dbReference type="InterPro" id="IPR000488">
    <property type="entry name" value="Death_dom"/>
</dbReference>
<dbReference type="SUPFAM" id="SSF48403">
    <property type="entry name" value="Ankyrin repeat"/>
    <property type="match status" value="2"/>
</dbReference>
<keyword evidence="7" id="KW-1185">Reference proteome</keyword>
<gene>
    <name evidence="6" type="ORF">GBAR_LOCUS19861</name>
</gene>
<dbReference type="GO" id="GO:0007165">
    <property type="term" value="P:signal transduction"/>
    <property type="evidence" value="ECO:0007669"/>
    <property type="project" value="InterPro"/>
</dbReference>
<dbReference type="Proteomes" id="UP001174909">
    <property type="component" value="Unassembled WGS sequence"/>
</dbReference>
<dbReference type="AlphaFoldDB" id="A0AA35STJ8"/>
<evidence type="ECO:0000256" key="3">
    <source>
        <dbReference type="PROSITE-ProRule" id="PRU00023"/>
    </source>
</evidence>
<proteinExistence type="predicted"/>
<evidence type="ECO:0000313" key="7">
    <source>
        <dbReference type="Proteomes" id="UP001174909"/>
    </source>
</evidence>
<feature type="repeat" description="ANK" evidence="3">
    <location>
        <begin position="500"/>
        <end position="532"/>
    </location>
</feature>
<dbReference type="SMART" id="SM00248">
    <property type="entry name" value="ANK"/>
    <property type="match status" value="14"/>
</dbReference>
<dbReference type="PANTHER" id="PTHR24198">
    <property type="entry name" value="ANKYRIN REPEAT AND PROTEIN KINASE DOMAIN-CONTAINING PROTEIN"/>
    <property type="match status" value="1"/>
</dbReference>
<dbReference type="PROSITE" id="PS50088">
    <property type="entry name" value="ANK_REPEAT"/>
    <property type="match status" value="7"/>
</dbReference>
<evidence type="ECO:0000256" key="4">
    <source>
        <dbReference type="SAM" id="MobiDB-lite"/>
    </source>
</evidence>
<dbReference type="Pfam" id="PF00023">
    <property type="entry name" value="Ank"/>
    <property type="match status" value="2"/>
</dbReference>
<dbReference type="Gene3D" id="1.25.40.20">
    <property type="entry name" value="Ankyrin repeat-containing domain"/>
    <property type="match status" value="3"/>
</dbReference>
<feature type="region of interest" description="Disordered" evidence="4">
    <location>
        <begin position="385"/>
        <end position="440"/>
    </location>
</feature>
<dbReference type="EMBL" id="CASHTH010002796">
    <property type="protein sequence ID" value="CAI8035374.1"/>
    <property type="molecule type" value="Genomic_DNA"/>
</dbReference>
<feature type="region of interest" description="Disordered" evidence="4">
    <location>
        <begin position="102"/>
        <end position="121"/>
    </location>
</feature>
<evidence type="ECO:0000256" key="2">
    <source>
        <dbReference type="ARBA" id="ARBA00023043"/>
    </source>
</evidence>
<keyword evidence="2 3" id="KW-0040">ANK repeat</keyword>
<dbReference type="CDD" id="cd01670">
    <property type="entry name" value="Death"/>
    <property type="match status" value="1"/>
</dbReference>
<name>A0AA35STJ8_GEOBA</name>
<reference evidence="6" key="1">
    <citation type="submission" date="2023-03" db="EMBL/GenBank/DDBJ databases">
        <authorList>
            <person name="Steffen K."/>
            <person name="Cardenas P."/>
        </authorList>
    </citation>
    <scope>NUCLEOTIDE SEQUENCE</scope>
</reference>
<feature type="repeat" description="ANK" evidence="3">
    <location>
        <begin position="1056"/>
        <end position="1088"/>
    </location>
</feature>
<feature type="repeat" description="ANK" evidence="3">
    <location>
        <begin position="698"/>
        <end position="730"/>
    </location>
</feature>
<dbReference type="InterPro" id="IPR011029">
    <property type="entry name" value="DEATH-like_dom_sf"/>
</dbReference>
<feature type="compositionally biased region" description="Polar residues" evidence="4">
    <location>
        <begin position="1083"/>
        <end position="1103"/>
    </location>
</feature>
<dbReference type="Pfam" id="PF12796">
    <property type="entry name" value="Ank_2"/>
    <property type="match status" value="4"/>
</dbReference>
<dbReference type="InterPro" id="IPR036770">
    <property type="entry name" value="Ankyrin_rpt-contain_sf"/>
</dbReference>
<feature type="repeat" description="ANK" evidence="3">
    <location>
        <begin position="635"/>
        <end position="667"/>
    </location>
</feature>
<feature type="repeat" description="ANK" evidence="3">
    <location>
        <begin position="891"/>
        <end position="923"/>
    </location>
</feature>
<sequence length="1171" mass="129619">MSTNLDPSDVQTVLDVLLEAEFLPRLWRTLGRRLGVNDVDLDTIDADFKSDGVERCLEAVIDNWKRNGENTWGKLADAVSKCEGSGGGSNVARKVREKVGLQQAETPPHDLPHQERGDSGEQLDLREGRALALPPPHSSPLSPLELSSEGFLSDGAVERIAKQLTETFNYMVGETQKALEDSNADPRKVVNVIHRHDAHFSYVPGGFFRSLREAKDVTDLFFELDEYWDPFNYFLLERLLRPATRDLFASHLMHVYDTLRECMDKYKKEMEYFRKHTDVTVYCSCVLKGRRSSEVPSTYKELVVKKDFKTLEDVEIFRQELAAQYKLVDFLVFLKKIEKGSVILTFWIPKCATVSGLELDLSESGGGNNGGSSVDPIIIRDGVQVEWSPQSDEPPTPREPLKEEPPTPREPLKEEPPTPREPLKEESQGPTQQESGDAKAVVVKKRSVAGSVITTVSKFVVPKYLLNPILLMTAVSSGDKDEVKMLLSKGADPNASPPMIEFTPLMEASRQGNVEIAGLLLDKGADPNRTNNEGWTALMAATNNGRYGTVDILLQKEQTRTCKTIGWSALMAAVYKRHDEVALRIIQAGATPHLQDKNHTNAILLAIATNEQDRVVEALLERVEDPSQLDLQDSYGETVLIFACKNRNLELVKRLLSMKANPNLCNNHGETPVLIATKWGDTEIVQELLDNYADPNMGNTHPLMVAINLGRKEIAKLLVDRGANIYKEHEGGVLAFEMAELRNFTDLARRLNPQQFTSRTPRDVLRLTIKSMATVQKHLSLEDCFEVESEVMDIVHRWRQFGGALRIRQAKLEEIKAGSGSVPRECLTKTVQEFLNKNYEWQEHGQPSWRQVVIAVGHKAGGSDTELALQIANDHPMKAPSKKKSGSASVHDFSLLMEASRTGDVETAKMLLDHGADPNLANAGGWSALMAAVYKRHDEVALRIIQAGATPHLQDKNKTNAVLLAIGRRNEEKVVNALLDSNPDVDLQDSYGETALIFACKMSNLSLVKRLLAMRANPNISNNENESPAQIASAKREKDILKELLLNDANPNTGVASATPLILAAHMGADEIVDELLSHGADPNQQTKNGVTASQVAETSNHTELAKKLNPQQEVPPSAAPESLLTATLSTLVSICQHLNLPPLFLDPETGKTDDSYGLGFLGNVFKKIIQ</sequence>
<feature type="repeat" description="ANK" evidence="3">
    <location>
        <begin position="991"/>
        <end position="1023"/>
    </location>
</feature>
<dbReference type="Gene3D" id="1.10.533.10">
    <property type="entry name" value="Death Domain, Fas"/>
    <property type="match status" value="1"/>
</dbReference>
<feature type="region of interest" description="Disordered" evidence="4">
    <location>
        <begin position="1080"/>
        <end position="1119"/>
    </location>
</feature>
<evidence type="ECO:0000256" key="1">
    <source>
        <dbReference type="ARBA" id="ARBA00022737"/>
    </source>
</evidence>
<dbReference type="PROSITE" id="PS50017">
    <property type="entry name" value="DEATH_DOMAIN"/>
    <property type="match status" value="1"/>
</dbReference>
<dbReference type="InterPro" id="IPR002110">
    <property type="entry name" value="Ankyrin_rpt"/>
</dbReference>
<feature type="compositionally biased region" description="Basic and acidic residues" evidence="4">
    <location>
        <begin position="107"/>
        <end position="121"/>
    </location>
</feature>
<accession>A0AA35STJ8</accession>
<dbReference type="SUPFAM" id="SSF47986">
    <property type="entry name" value="DEATH domain"/>
    <property type="match status" value="1"/>
</dbReference>
<evidence type="ECO:0000313" key="6">
    <source>
        <dbReference type="EMBL" id="CAI8035374.1"/>
    </source>
</evidence>
<dbReference type="Pfam" id="PF00531">
    <property type="entry name" value="Death"/>
    <property type="match status" value="1"/>
</dbReference>
<evidence type="ECO:0000259" key="5">
    <source>
        <dbReference type="PROSITE" id="PS50017"/>
    </source>
</evidence>